<dbReference type="EMBL" id="ML179806">
    <property type="protein sequence ID" value="THU81467.1"/>
    <property type="molecule type" value="Genomic_DNA"/>
</dbReference>
<accession>A0A4S8KZG9</accession>
<proteinExistence type="predicted"/>
<feature type="compositionally biased region" description="Acidic residues" evidence="1">
    <location>
        <begin position="388"/>
        <end position="414"/>
    </location>
</feature>
<evidence type="ECO:0000256" key="1">
    <source>
        <dbReference type="SAM" id="MobiDB-lite"/>
    </source>
</evidence>
<gene>
    <name evidence="2" type="ORF">K435DRAFT_873307</name>
</gene>
<organism evidence="2 3">
    <name type="scientific">Dendrothele bispora (strain CBS 962.96)</name>
    <dbReference type="NCBI Taxonomy" id="1314807"/>
    <lineage>
        <taxon>Eukaryota</taxon>
        <taxon>Fungi</taxon>
        <taxon>Dikarya</taxon>
        <taxon>Basidiomycota</taxon>
        <taxon>Agaricomycotina</taxon>
        <taxon>Agaricomycetes</taxon>
        <taxon>Agaricomycetidae</taxon>
        <taxon>Agaricales</taxon>
        <taxon>Agaricales incertae sedis</taxon>
        <taxon>Dendrothele</taxon>
    </lineage>
</organism>
<dbReference type="AlphaFoldDB" id="A0A4S8KZG9"/>
<feature type="region of interest" description="Disordered" evidence="1">
    <location>
        <begin position="1"/>
        <end position="46"/>
    </location>
</feature>
<keyword evidence="3" id="KW-1185">Reference proteome</keyword>
<reference evidence="2 3" key="1">
    <citation type="journal article" date="2019" name="Nat. Ecol. Evol.">
        <title>Megaphylogeny resolves global patterns of mushroom evolution.</title>
        <authorList>
            <person name="Varga T."/>
            <person name="Krizsan K."/>
            <person name="Foldi C."/>
            <person name="Dima B."/>
            <person name="Sanchez-Garcia M."/>
            <person name="Sanchez-Ramirez S."/>
            <person name="Szollosi G.J."/>
            <person name="Szarkandi J.G."/>
            <person name="Papp V."/>
            <person name="Albert L."/>
            <person name="Andreopoulos W."/>
            <person name="Angelini C."/>
            <person name="Antonin V."/>
            <person name="Barry K.W."/>
            <person name="Bougher N.L."/>
            <person name="Buchanan P."/>
            <person name="Buyck B."/>
            <person name="Bense V."/>
            <person name="Catcheside P."/>
            <person name="Chovatia M."/>
            <person name="Cooper J."/>
            <person name="Damon W."/>
            <person name="Desjardin D."/>
            <person name="Finy P."/>
            <person name="Geml J."/>
            <person name="Haridas S."/>
            <person name="Hughes K."/>
            <person name="Justo A."/>
            <person name="Karasinski D."/>
            <person name="Kautmanova I."/>
            <person name="Kiss B."/>
            <person name="Kocsube S."/>
            <person name="Kotiranta H."/>
            <person name="LaButti K.M."/>
            <person name="Lechner B.E."/>
            <person name="Liimatainen K."/>
            <person name="Lipzen A."/>
            <person name="Lukacs Z."/>
            <person name="Mihaltcheva S."/>
            <person name="Morgado L.N."/>
            <person name="Niskanen T."/>
            <person name="Noordeloos M.E."/>
            <person name="Ohm R.A."/>
            <person name="Ortiz-Santana B."/>
            <person name="Ovrebo C."/>
            <person name="Racz N."/>
            <person name="Riley R."/>
            <person name="Savchenko A."/>
            <person name="Shiryaev A."/>
            <person name="Soop K."/>
            <person name="Spirin V."/>
            <person name="Szebenyi C."/>
            <person name="Tomsovsky M."/>
            <person name="Tulloss R.E."/>
            <person name="Uehling J."/>
            <person name="Grigoriev I.V."/>
            <person name="Vagvolgyi C."/>
            <person name="Papp T."/>
            <person name="Martin F.M."/>
            <person name="Miettinen O."/>
            <person name="Hibbett D.S."/>
            <person name="Nagy L.G."/>
        </authorList>
    </citation>
    <scope>NUCLEOTIDE SEQUENCE [LARGE SCALE GENOMIC DNA]</scope>
    <source>
        <strain evidence="2 3">CBS 962.96</strain>
    </source>
</reference>
<evidence type="ECO:0000313" key="2">
    <source>
        <dbReference type="EMBL" id="THU81467.1"/>
    </source>
</evidence>
<name>A0A4S8KZG9_DENBC</name>
<feature type="region of interest" description="Disordered" evidence="1">
    <location>
        <begin position="370"/>
        <end position="431"/>
    </location>
</feature>
<sequence>MASYNRQNGRVEIPKPCTTRPRNPLRDANLDPANTERSSDHTTDIEGASIAPSFKAEWVRQRDAGSRLKKLLKTDQRSFLSGSVSSPMQAAHIINTVRRKGKTEKNEQLKTFIQSYLTLLGFHKHNDTKENDRFFLDHRPNLLLLTVGEHYSLDFYGLIAFSPGECRLQELIHRLKEDNEKWEPQTRQHMEWQRNLDFSNGSPYDVYTIDWEVLVFYPQDFLADGETFSALDVTRRSLRQPQQQLLPPTNDEDSWLRYSVIGLNDSDATHPPPRLGRGSVPLTIRLNNIRTEPDRVSLFAMMINLHSKLMAYQRTTPNPDPRFTRLFTLADELVDLIFYRPAGVFPGYPIDGRAADIQQAELDENADVTMAMSPSSSEDVSTPRPPPDDEAMDSDEPTDECSSDDDSDGSDLTESEYNILIARQSLPSLTDRQRQRNFMKILFGAQGYPSFKPSPTRMADASE</sequence>
<protein>
    <submittedName>
        <fullName evidence="2">Uncharacterized protein</fullName>
    </submittedName>
</protein>
<dbReference type="Proteomes" id="UP000297245">
    <property type="component" value="Unassembled WGS sequence"/>
</dbReference>
<evidence type="ECO:0000313" key="3">
    <source>
        <dbReference type="Proteomes" id="UP000297245"/>
    </source>
</evidence>
<dbReference type="OrthoDB" id="3060654at2759"/>